<feature type="compositionally biased region" description="Low complexity" evidence="1">
    <location>
        <begin position="237"/>
        <end position="265"/>
    </location>
</feature>
<feature type="region of interest" description="Disordered" evidence="1">
    <location>
        <begin position="211"/>
        <end position="306"/>
    </location>
</feature>
<name>A0ABQ9TZI8_SAGOE</name>
<feature type="compositionally biased region" description="Basic and acidic residues" evidence="1">
    <location>
        <begin position="22"/>
        <end position="39"/>
    </location>
</feature>
<gene>
    <name evidence="2" type="ORF">P7K49_031484</name>
</gene>
<evidence type="ECO:0000256" key="1">
    <source>
        <dbReference type="SAM" id="MobiDB-lite"/>
    </source>
</evidence>
<feature type="compositionally biased region" description="Basic and acidic residues" evidence="1">
    <location>
        <begin position="90"/>
        <end position="107"/>
    </location>
</feature>
<feature type="compositionally biased region" description="Pro residues" evidence="1">
    <location>
        <begin position="110"/>
        <end position="125"/>
    </location>
</feature>
<feature type="compositionally biased region" description="Basic and acidic residues" evidence="1">
    <location>
        <begin position="211"/>
        <end position="223"/>
    </location>
</feature>
<organism evidence="2 3">
    <name type="scientific">Saguinus oedipus</name>
    <name type="common">Cotton-top tamarin</name>
    <name type="synonym">Oedipomidas oedipus</name>
    <dbReference type="NCBI Taxonomy" id="9490"/>
    <lineage>
        <taxon>Eukaryota</taxon>
        <taxon>Metazoa</taxon>
        <taxon>Chordata</taxon>
        <taxon>Craniata</taxon>
        <taxon>Vertebrata</taxon>
        <taxon>Euteleostomi</taxon>
        <taxon>Mammalia</taxon>
        <taxon>Eutheria</taxon>
        <taxon>Euarchontoglires</taxon>
        <taxon>Primates</taxon>
        <taxon>Haplorrhini</taxon>
        <taxon>Platyrrhini</taxon>
        <taxon>Cebidae</taxon>
        <taxon>Callitrichinae</taxon>
        <taxon>Saguinus</taxon>
    </lineage>
</organism>
<keyword evidence="3" id="KW-1185">Reference proteome</keyword>
<feature type="compositionally biased region" description="Pro residues" evidence="1">
    <location>
        <begin position="291"/>
        <end position="306"/>
    </location>
</feature>
<accession>A0ABQ9TZI8</accession>
<dbReference type="EMBL" id="JASSZA010000017">
    <property type="protein sequence ID" value="KAK2090228.1"/>
    <property type="molecule type" value="Genomic_DNA"/>
</dbReference>
<evidence type="ECO:0000313" key="3">
    <source>
        <dbReference type="Proteomes" id="UP001266305"/>
    </source>
</evidence>
<dbReference type="Proteomes" id="UP001266305">
    <property type="component" value="Unassembled WGS sequence"/>
</dbReference>
<sequence length="306" mass="32118">MKAGIHAAGEFTEQSAPRSGRGHSERGKQGRRALQEGRDGLSGSHTASAGMSVSRRSRAEDARGAPPAAPTRASPAQPPAPSHPRPRPPHKGDGRRAGRQEVAEPRRQPRPPPLSASPRALPPPAEESHRRGALTLLVTRVTRGGRYGAAPRGPPAPAAVAAELPAREEKRACVRARAECGRRGVRVCVLRPLGWLSQGSEAAAWNLERELSEREDRAGRRGEPPLTRAAPGPGETRPLLRLLGSRPLASLAPPASSARPQAAPRGHPEMGREGGGTDICPNQSAAGRLPPASPVSPPLDAPPLFV</sequence>
<reference evidence="2 3" key="1">
    <citation type="submission" date="2023-05" db="EMBL/GenBank/DDBJ databases">
        <title>B98-5 Cell Line De Novo Hybrid Assembly: An Optical Mapping Approach.</title>
        <authorList>
            <person name="Kananen K."/>
            <person name="Auerbach J.A."/>
            <person name="Kautto E."/>
            <person name="Blachly J.S."/>
        </authorList>
    </citation>
    <scope>NUCLEOTIDE SEQUENCE [LARGE SCALE GENOMIC DNA]</scope>
    <source>
        <strain evidence="2">B95-8</strain>
        <tissue evidence="2">Cell line</tissue>
    </source>
</reference>
<feature type="compositionally biased region" description="Low complexity" evidence="1">
    <location>
        <begin position="64"/>
        <end position="75"/>
    </location>
</feature>
<feature type="region of interest" description="Disordered" evidence="1">
    <location>
        <begin position="1"/>
        <end position="165"/>
    </location>
</feature>
<proteinExistence type="predicted"/>
<comment type="caution">
    <text evidence="2">The sequence shown here is derived from an EMBL/GenBank/DDBJ whole genome shotgun (WGS) entry which is preliminary data.</text>
</comment>
<evidence type="ECO:0000313" key="2">
    <source>
        <dbReference type="EMBL" id="KAK2090228.1"/>
    </source>
</evidence>
<protein>
    <submittedName>
        <fullName evidence="2">Uncharacterized protein</fullName>
    </submittedName>
</protein>